<evidence type="ECO:0000256" key="2">
    <source>
        <dbReference type="ARBA" id="ARBA00022801"/>
    </source>
</evidence>
<feature type="binding site" evidence="4">
    <location>
        <position position="134"/>
    </location>
    <ligand>
        <name>pyridoxal 5'-phosphate</name>
        <dbReference type="ChEBI" id="CHEBI:597326"/>
    </ligand>
</feature>
<dbReference type="PANTHER" id="PTHR14084">
    <property type="entry name" value="KYNURENINASE"/>
    <property type="match status" value="1"/>
</dbReference>
<reference evidence="7 8" key="1">
    <citation type="submission" date="2025-05" db="UniProtKB">
        <authorList>
            <consortium name="RefSeq"/>
        </authorList>
    </citation>
    <scope>IDENTIFICATION</scope>
</reference>
<dbReference type="InterPro" id="IPR015421">
    <property type="entry name" value="PyrdxlP-dep_Trfase_major"/>
</dbReference>
<comment type="similarity">
    <text evidence="4 5">Belongs to the kynureninase family.</text>
</comment>
<comment type="function">
    <text evidence="4 5">Catalyzes the cleavage of L-kynurenine (L-Kyn) and L-3-hydroxykynurenine (L-3OHKyn) into anthranilic acid (AA) and 3-hydroxyanthranilic acid (3-OHAA), respectively.</text>
</comment>
<dbReference type="Gene3D" id="3.90.1150.10">
    <property type="entry name" value="Aspartate Aminotransferase, domain 1"/>
    <property type="match status" value="1"/>
</dbReference>
<dbReference type="InterPro" id="IPR010111">
    <property type="entry name" value="Kynureninase"/>
</dbReference>
<dbReference type="PIRSF" id="PIRSF038800">
    <property type="entry name" value="KYNU"/>
    <property type="match status" value="1"/>
</dbReference>
<dbReference type="SUPFAM" id="SSF53383">
    <property type="entry name" value="PLP-dependent transferases"/>
    <property type="match status" value="1"/>
</dbReference>
<feature type="binding site" evidence="4">
    <location>
        <position position="302"/>
    </location>
    <ligand>
        <name>pyridoxal 5'-phosphate</name>
        <dbReference type="ChEBI" id="CHEBI:597326"/>
    </ligand>
</feature>
<evidence type="ECO:0000313" key="6">
    <source>
        <dbReference type="Proteomes" id="UP000694888"/>
    </source>
</evidence>
<evidence type="ECO:0000256" key="1">
    <source>
        <dbReference type="ARBA" id="ARBA00022642"/>
    </source>
</evidence>
<evidence type="ECO:0000256" key="5">
    <source>
        <dbReference type="PIRNR" id="PIRNR038800"/>
    </source>
</evidence>
<dbReference type="InterPro" id="IPR015424">
    <property type="entry name" value="PyrdxlP-dep_Trfase"/>
</dbReference>
<feature type="binding site" evidence="4">
    <location>
        <position position="250"/>
    </location>
    <ligand>
        <name>pyridoxal 5'-phosphate</name>
        <dbReference type="ChEBI" id="CHEBI:597326"/>
    </ligand>
</feature>
<proteinExistence type="inferred from homology"/>
<evidence type="ECO:0000313" key="7">
    <source>
        <dbReference type="RefSeq" id="XP_005108249.1"/>
    </source>
</evidence>
<evidence type="ECO:0000256" key="3">
    <source>
        <dbReference type="ARBA" id="ARBA00022898"/>
    </source>
</evidence>
<gene>
    <name evidence="7 8" type="primary">LOC101859889</name>
    <name evidence="4" type="synonym">KYNU</name>
</gene>
<dbReference type="InterPro" id="IPR015422">
    <property type="entry name" value="PyrdxlP-dep_Trfase_small"/>
</dbReference>
<feature type="binding site" evidence="4">
    <location>
        <position position="330"/>
    </location>
    <ligand>
        <name>pyridoxal 5'-phosphate</name>
        <dbReference type="ChEBI" id="CHEBI:597326"/>
    </ligand>
</feature>
<sequence>MAKHHPLEDLEKACAESGLDMADEQFARLMDSRDPLRAFRDEFHYPKMSDVLNTDLSLVDPSADCVYFCGNSLGLCPKKTKEYMDVQIDKWAKMGVQGHTNGELPWAWCDECLEEDMTKIVGCNREEISIMNGLTVNLHLLLISFYRPTKDRYKILCESKAFPSDHYAFESQSKLHGFNPEDVMICVEPREGEYTIRTEDILAVIEREGDKIAVVCFAGVQYYTGQLFDIPTITKAGQAKGCYVGWDLAHAAGNVPLYLHDWNVDFACWCSYKYLCASAGGLAGLFIHEKHRSNDFPKLLGWWGHDLSSRFVMDNNMDLIPGARGYRVSNTPGFLCVPLKASLEIFSKTSMEELRKKSLLLTGYLEALIRRSYQRPVGQKVEDDGMSVYIDIFTPHDPQQRGAQLSLAFNVCIEELFKELEKRGVVCDKRLPRVIRISPSPMYCSFLDVHRFMGYLRDALSAAKASLGHLNTQKV</sequence>
<comment type="pathway">
    <text evidence="4 5">Cofactor biosynthesis; NAD(+) biosynthesis; quinolinate from L-kynurenine: step 2/3.</text>
</comment>
<feature type="modified residue" description="N6-(pyridoxal phosphate)lysine" evidence="4">
    <location>
        <position position="273"/>
    </location>
</feature>
<feature type="binding site" evidence="4">
    <location>
        <position position="272"/>
    </location>
    <ligand>
        <name>pyridoxal 5'-phosphate</name>
        <dbReference type="ChEBI" id="CHEBI:597326"/>
    </ligand>
</feature>
<keyword evidence="3 4" id="KW-0663">Pyridoxal phosphate</keyword>
<feature type="binding site" evidence="4">
    <location>
        <begin position="162"/>
        <end position="165"/>
    </location>
    <ligand>
        <name>pyridoxal 5'-phosphate</name>
        <dbReference type="ChEBI" id="CHEBI:597326"/>
    </ligand>
</feature>
<feature type="binding site" evidence="4">
    <location>
        <position position="247"/>
    </location>
    <ligand>
        <name>pyridoxal 5'-phosphate</name>
        <dbReference type="ChEBI" id="CHEBI:597326"/>
    </ligand>
</feature>
<comment type="pathway">
    <text evidence="4 5">Amino-acid degradation; L-kynurenine degradation; L-alanine and anthranilate from L-kynurenine: step 1/1.</text>
</comment>
<accession>A0ABM1A9L0</accession>
<protein>
    <recommendedName>
        <fullName evidence="4 5">Kynureninase</fullName>
        <ecNumber evidence="4 5">3.7.1.3</ecNumber>
    </recommendedName>
    <alternativeName>
        <fullName evidence="4">L-kynurenine hydrolase</fullName>
    </alternativeName>
</protein>
<dbReference type="Pfam" id="PF22580">
    <property type="entry name" value="KYNU_C"/>
    <property type="match status" value="1"/>
</dbReference>
<comment type="caution">
    <text evidence="4">Lacks conserved residue(s) required for the propagation of feature annotation.</text>
</comment>
<dbReference type="PANTHER" id="PTHR14084:SF0">
    <property type="entry name" value="KYNURENINASE"/>
    <property type="match status" value="1"/>
</dbReference>
<dbReference type="GeneID" id="101859889"/>
<evidence type="ECO:0000313" key="8">
    <source>
        <dbReference type="RefSeq" id="XP_012943441.1"/>
    </source>
</evidence>
<dbReference type="RefSeq" id="XP_012943441.1">
    <property type="nucleotide sequence ID" value="XM_013087987.2"/>
</dbReference>
<keyword evidence="4 5" id="KW-0963">Cytoplasm</keyword>
<feature type="binding site" evidence="4">
    <location>
        <position position="135"/>
    </location>
    <ligand>
        <name>pyridoxal 5'-phosphate</name>
        <dbReference type="ChEBI" id="CHEBI:597326"/>
    </ligand>
</feature>
<keyword evidence="6" id="KW-1185">Reference proteome</keyword>
<keyword evidence="2 4" id="KW-0378">Hydrolase</keyword>
<dbReference type="RefSeq" id="XP_005108249.1">
    <property type="nucleotide sequence ID" value="XM_005108192.3"/>
</dbReference>
<evidence type="ECO:0000256" key="4">
    <source>
        <dbReference type="HAMAP-Rule" id="MF_03017"/>
    </source>
</evidence>
<dbReference type="EC" id="3.7.1.3" evidence="4 5"/>
<organism evidence="6 8">
    <name type="scientific">Aplysia californica</name>
    <name type="common">California sea hare</name>
    <dbReference type="NCBI Taxonomy" id="6500"/>
    <lineage>
        <taxon>Eukaryota</taxon>
        <taxon>Metazoa</taxon>
        <taxon>Spiralia</taxon>
        <taxon>Lophotrochozoa</taxon>
        <taxon>Mollusca</taxon>
        <taxon>Gastropoda</taxon>
        <taxon>Heterobranchia</taxon>
        <taxon>Euthyneura</taxon>
        <taxon>Tectipleura</taxon>
        <taxon>Aplysiida</taxon>
        <taxon>Aplysioidea</taxon>
        <taxon>Aplysiidae</taxon>
        <taxon>Aplysia</taxon>
    </lineage>
</organism>
<dbReference type="Proteomes" id="UP000694888">
    <property type="component" value="Unplaced"/>
</dbReference>
<dbReference type="Gene3D" id="3.40.640.10">
    <property type="entry name" value="Type I PLP-dependent aspartate aminotransferase-like (Major domain)"/>
    <property type="match status" value="1"/>
</dbReference>
<comment type="subunit">
    <text evidence="4 5">Homodimer.</text>
</comment>
<comment type="catalytic activity">
    <reaction evidence="4 5">
        <text>L-kynurenine + H2O = anthranilate + L-alanine + H(+)</text>
        <dbReference type="Rhea" id="RHEA:16813"/>
        <dbReference type="ChEBI" id="CHEBI:15377"/>
        <dbReference type="ChEBI" id="CHEBI:15378"/>
        <dbReference type="ChEBI" id="CHEBI:16567"/>
        <dbReference type="ChEBI" id="CHEBI:57959"/>
        <dbReference type="ChEBI" id="CHEBI:57972"/>
        <dbReference type="EC" id="3.7.1.3"/>
    </reaction>
</comment>
<comment type="catalytic activity">
    <reaction evidence="5">
        <text>3-hydroxy-L-kynurenine + H2O = 3-hydroxyanthranilate + L-alanine + H(+)</text>
        <dbReference type="Rhea" id="RHEA:25143"/>
        <dbReference type="ChEBI" id="CHEBI:15377"/>
        <dbReference type="ChEBI" id="CHEBI:15378"/>
        <dbReference type="ChEBI" id="CHEBI:36559"/>
        <dbReference type="ChEBI" id="CHEBI:57972"/>
        <dbReference type="ChEBI" id="CHEBI:58125"/>
        <dbReference type="EC" id="3.7.1.3"/>
    </reaction>
</comment>
<dbReference type="NCBIfam" id="TIGR01814">
    <property type="entry name" value="kynureninase"/>
    <property type="match status" value="1"/>
</dbReference>
<comment type="subcellular location">
    <subcellularLocation>
        <location evidence="4 5">Cytoplasm</location>
    </subcellularLocation>
</comment>
<dbReference type="HAMAP" id="MF_01970">
    <property type="entry name" value="Kynureninase"/>
    <property type="match status" value="1"/>
</dbReference>
<keyword evidence="1 4" id="KW-0662">Pyridine nucleotide biosynthesis</keyword>
<name>A0ABM1A9L0_APLCA</name>
<comment type="cofactor">
    <cofactor evidence="4 5">
        <name>pyridoxal 5'-phosphate</name>
        <dbReference type="ChEBI" id="CHEBI:597326"/>
    </cofactor>
</comment>